<dbReference type="InterPro" id="IPR000835">
    <property type="entry name" value="HTH_MarR-typ"/>
</dbReference>
<dbReference type="PANTHER" id="PTHR33164">
    <property type="entry name" value="TRANSCRIPTIONAL REGULATOR, MARR FAMILY"/>
    <property type="match status" value="1"/>
</dbReference>
<dbReference type="Gene3D" id="1.10.10.10">
    <property type="entry name" value="Winged helix-like DNA-binding domain superfamily/Winged helix DNA-binding domain"/>
    <property type="match status" value="1"/>
</dbReference>
<dbReference type="PROSITE" id="PS50995">
    <property type="entry name" value="HTH_MARR_2"/>
    <property type="match status" value="1"/>
</dbReference>
<comment type="caution">
    <text evidence="2">The sequence shown here is derived from an EMBL/GenBank/DDBJ whole genome shotgun (WGS) entry which is preliminary data.</text>
</comment>
<dbReference type="PANTHER" id="PTHR33164:SF43">
    <property type="entry name" value="HTH-TYPE TRANSCRIPTIONAL REPRESSOR YETL"/>
    <property type="match status" value="1"/>
</dbReference>
<reference evidence="3" key="1">
    <citation type="submission" date="2019-06" db="EMBL/GenBank/DDBJ databases">
        <title>The complete genome of Emcibacter congregatus ZYLT.</title>
        <authorList>
            <person name="Zhao Z."/>
        </authorList>
    </citation>
    <scope>NUCLEOTIDE SEQUENCE [LARGE SCALE GENOMIC DNA]</scope>
    <source>
        <strain evidence="3">MCCC 1A06723</strain>
    </source>
</reference>
<dbReference type="GO" id="GO:0003700">
    <property type="term" value="F:DNA-binding transcription factor activity"/>
    <property type="evidence" value="ECO:0007669"/>
    <property type="project" value="InterPro"/>
</dbReference>
<dbReference type="Pfam" id="PF12802">
    <property type="entry name" value="MarR_2"/>
    <property type="match status" value="1"/>
</dbReference>
<evidence type="ECO:0000313" key="3">
    <source>
        <dbReference type="Proteomes" id="UP000319148"/>
    </source>
</evidence>
<dbReference type="SMART" id="SM00347">
    <property type="entry name" value="HTH_MARR"/>
    <property type="match status" value="1"/>
</dbReference>
<dbReference type="EMBL" id="VFIY01000015">
    <property type="protein sequence ID" value="TPD59212.1"/>
    <property type="molecule type" value="Genomic_DNA"/>
</dbReference>
<sequence>MDKKLKPDSKTLGKKRLGLWLRLFTDTALIEKQTRRLLRTHFGVTLPQFDLMAALDRAPGGMTMGELSKQLLVSNGNVTGVVERLQQEGLVKRWPLPTDRRIYSVGLTAKGRSTFREMAESHEGWVNEILSDMDEAAVDEMTRHLDFLRDSLKKKADEETSGSRK</sequence>
<accession>A0A501PGQ5</accession>
<name>A0A501PGQ5_9PROT</name>
<dbReference type="PRINTS" id="PR00598">
    <property type="entry name" value="HTHMARR"/>
</dbReference>
<dbReference type="OrthoDB" id="511972at2"/>
<organism evidence="2 3">
    <name type="scientific">Emcibacter nanhaiensis</name>
    <dbReference type="NCBI Taxonomy" id="1505037"/>
    <lineage>
        <taxon>Bacteria</taxon>
        <taxon>Pseudomonadati</taxon>
        <taxon>Pseudomonadota</taxon>
        <taxon>Alphaproteobacteria</taxon>
        <taxon>Emcibacterales</taxon>
        <taxon>Emcibacteraceae</taxon>
        <taxon>Emcibacter</taxon>
    </lineage>
</organism>
<evidence type="ECO:0000313" key="2">
    <source>
        <dbReference type="EMBL" id="TPD59212.1"/>
    </source>
</evidence>
<dbReference type="GO" id="GO:0006950">
    <property type="term" value="P:response to stress"/>
    <property type="evidence" value="ECO:0007669"/>
    <property type="project" value="TreeGrafter"/>
</dbReference>
<dbReference type="SUPFAM" id="SSF46785">
    <property type="entry name" value="Winged helix' DNA-binding domain"/>
    <property type="match status" value="1"/>
</dbReference>
<gene>
    <name evidence="2" type="ORF">FIV46_13365</name>
</gene>
<dbReference type="AlphaFoldDB" id="A0A501PGQ5"/>
<proteinExistence type="predicted"/>
<dbReference type="InterPro" id="IPR036388">
    <property type="entry name" value="WH-like_DNA-bd_sf"/>
</dbReference>
<feature type="domain" description="HTH marR-type" evidence="1">
    <location>
        <begin position="1"/>
        <end position="153"/>
    </location>
</feature>
<dbReference type="Proteomes" id="UP000319148">
    <property type="component" value="Unassembled WGS sequence"/>
</dbReference>
<keyword evidence="3" id="KW-1185">Reference proteome</keyword>
<protein>
    <submittedName>
        <fullName evidence="2">MarR family transcriptional regulator</fullName>
    </submittedName>
</protein>
<evidence type="ECO:0000259" key="1">
    <source>
        <dbReference type="PROSITE" id="PS50995"/>
    </source>
</evidence>
<dbReference type="InterPro" id="IPR036390">
    <property type="entry name" value="WH_DNA-bd_sf"/>
</dbReference>
<dbReference type="InterPro" id="IPR039422">
    <property type="entry name" value="MarR/SlyA-like"/>
</dbReference>